<reference evidence="2 3" key="1">
    <citation type="submission" date="2016-02" db="EMBL/GenBank/DDBJ databases">
        <title>Genome sequence of Marichromatium gracile YL-28, a purple sulfur bacterium.</title>
        <authorList>
            <person name="Zhao C."/>
            <person name="Hong X."/>
            <person name="Chen S."/>
            <person name="Yang S."/>
        </authorList>
    </citation>
    <scope>NUCLEOTIDE SEQUENCE [LARGE SCALE GENOMIC DNA]</scope>
    <source>
        <strain evidence="2 3">YL28</strain>
    </source>
</reference>
<dbReference type="InterPro" id="IPR052573">
    <property type="entry name" value="DnaJ_C_subfamily_28"/>
</dbReference>
<keyword evidence="3" id="KW-1185">Reference proteome</keyword>
<dbReference type="PANTHER" id="PTHR39158:SF1">
    <property type="entry name" value="DNAJ HOMOLOG SUBFAMILY C MEMBER 28"/>
    <property type="match status" value="1"/>
</dbReference>
<evidence type="ECO:0000313" key="3">
    <source>
        <dbReference type="Proteomes" id="UP000075766"/>
    </source>
</evidence>
<dbReference type="EMBL" id="LSYU01000001">
    <property type="protein sequence ID" value="KXX66342.1"/>
    <property type="molecule type" value="Genomic_DNA"/>
</dbReference>
<sequence>MDLIDQIAERHIEQARARGELDDLPGSGKPLPTEDLAMVPEHLRAGYRLLKGAGFIPPEIETLRQIRDTEALIARIEDPQARAEAARRLRLLETRLSEGRGHGLNAVTRMQYQDALNRAFSDREGD</sequence>
<evidence type="ECO:0000313" key="2">
    <source>
        <dbReference type="EMBL" id="KXX66342.1"/>
    </source>
</evidence>
<feature type="domain" description="DnaJ homologue subfamily C member 28 conserved" evidence="1">
    <location>
        <begin position="7"/>
        <end position="73"/>
    </location>
</feature>
<protein>
    <submittedName>
        <fullName evidence="2">Molecular chaperone DnaJ</fullName>
    </submittedName>
</protein>
<accession>A0ABR5VMH3</accession>
<dbReference type="Proteomes" id="UP000075766">
    <property type="component" value="Unassembled WGS sequence"/>
</dbReference>
<dbReference type="PANTHER" id="PTHR39158">
    <property type="entry name" value="OS08G0560600 PROTEIN"/>
    <property type="match status" value="1"/>
</dbReference>
<name>A0ABR5VMH3_MARGR</name>
<comment type="caution">
    <text evidence="2">The sequence shown here is derived from an EMBL/GenBank/DDBJ whole genome shotgun (WGS) entry which is preliminary data.</text>
</comment>
<organism evidence="2 3">
    <name type="scientific">Marichromatium gracile</name>
    <name type="common">Chromatium gracile</name>
    <dbReference type="NCBI Taxonomy" id="1048"/>
    <lineage>
        <taxon>Bacteria</taxon>
        <taxon>Pseudomonadati</taxon>
        <taxon>Pseudomonadota</taxon>
        <taxon>Gammaproteobacteria</taxon>
        <taxon>Chromatiales</taxon>
        <taxon>Chromatiaceae</taxon>
        <taxon>Marichromatium</taxon>
    </lineage>
</organism>
<dbReference type="RefSeq" id="WP_062271152.1">
    <property type="nucleotide sequence ID" value="NZ_LSYU01000001.1"/>
</dbReference>
<proteinExistence type="predicted"/>
<dbReference type="Pfam" id="PF09350">
    <property type="entry name" value="DJC28_CD"/>
    <property type="match status" value="1"/>
</dbReference>
<gene>
    <name evidence="2" type="ORF">AY586_00005</name>
</gene>
<evidence type="ECO:0000259" key="1">
    <source>
        <dbReference type="Pfam" id="PF09350"/>
    </source>
</evidence>
<dbReference type="InterPro" id="IPR018961">
    <property type="entry name" value="DnaJ_homolog_subfam-C_membr-28"/>
</dbReference>